<feature type="region of interest" description="Disordered" evidence="1">
    <location>
        <begin position="149"/>
        <end position="213"/>
    </location>
</feature>
<feature type="compositionally biased region" description="Acidic residues" evidence="1">
    <location>
        <begin position="197"/>
        <end position="213"/>
    </location>
</feature>
<evidence type="ECO:0000313" key="2">
    <source>
        <dbReference type="EMBL" id="ORZ30124.1"/>
    </source>
</evidence>
<evidence type="ECO:0000313" key="3">
    <source>
        <dbReference type="Proteomes" id="UP000193411"/>
    </source>
</evidence>
<dbReference type="EMBL" id="MCFL01000100">
    <property type="protein sequence ID" value="ORZ30124.1"/>
    <property type="molecule type" value="Genomic_DNA"/>
</dbReference>
<dbReference type="AlphaFoldDB" id="A0A1Y2H800"/>
<dbReference type="Proteomes" id="UP000193411">
    <property type="component" value="Unassembled WGS sequence"/>
</dbReference>
<feature type="compositionally biased region" description="Polar residues" evidence="1">
    <location>
        <begin position="37"/>
        <end position="49"/>
    </location>
</feature>
<feature type="compositionally biased region" description="Pro residues" evidence="1">
    <location>
        <begin position="65"/>
        <end position="77"/>
    </location>
</feature>
<feature type="compositionally biased region" description="Gly residues" evidence="1">
    <location>
        <begin position="1"/>
        <end position="11"/>
    </location>
</feature>
<keyword evidence="3" id="KW-1185">Reference proteome</keyword>
<comment type="caution">
    <text evidence="2">The sequence shown here is derived from an EMBL/GenBank/DDBJ whole genome shotgun (WGS) entry which is preliminary data.</text>
</comment>
<dbReference type="GO" id="GO:0006383">
    <property type="term" value="P:transcription by RNA polymerase III"/>
    <property type="evidence" value="ECO:0007669"/>
    <property type="project" value="UniProtKB-UniRule"/>
</dbReference>
<accession>A0A1Y2H800</accession>
<protein>
    <submittedName>
        <fullName evidence="2">Uncharacterized protein</fullName>
    </submittedName>
</protein>
<evidence type="ECO:0000256" key="1">
    <source>
        <dbReference type="SAM" id="MobiDB-lite"/>
    </source>
</evidence>
<proteinExistence type="predicted"/>
<gene>
    <name evidence="2" type="ORF">BCR44DRAFT_1446054</name>
</gene>
<sequence length="213" mass="22300">MSSRGGAGGRGGRGRGGRGGGRGAKFAHIPGADRPQFGNNAPGGSTSLAGTGPAMGGFEFSRVPEPYPPLQVDPPPEATADEEELLEIADTLLAEMQQQGCVPVVARFSTMKKPGARGASDVDRPKISSLGLAQTAKRSLSMADLMKLGEMGADDADGAGDDEANDDDDDENKIEDDDWEEDDADDDDYNAEKYWNDDDDRGDDDDAGGEAAF</sequence>
<organism evidence="2 3">
    <name type="scientific">Catenaria anguillulae PL171</name>
    <dbReference type="NCBI Taxonomy" id="765915"/>
    <lineage>
        <taxon>Eukaryota</taxon>
        <taxon>Fungi</taxon>
        <taxon>Fungi incertae sedis</taxon>
        <taxon>Blastocladiomycota</taxon>
        <taxon>Blastocladiomycetes</taxon>
        <taxon>Blastocladiales</taxon>
        <taxon>Catenariaceae</taxon>
        <taxon>Catenaria</taxon>
    </lineage>
</organism>
<feature type="region of interest" description="Disordered" evidence="1">
    <location>
        <begin position="1"/>
        <end position="80"/>
    </location>
</feature>
<feature type="compositionally biased region" description="Acidic residues" evidence="1">
    <location>
        <begin position="152"/>
        <end position="189"/>
    </location>
</feature>
<name>A0A1Y2H800_9FUNG</name>
<dbReference type="GO" id="GO:0005666">
    <property type="term" value="C:RNA polymerase III complex"/>
    <property type="evidence" value="ECO:0007669"/>
    <property type="project" value="UniProtKB-UniRule"/>
</dbReference>
<reference evidence="2 3" key="1">
    <citation type="submission" date="2016-07" db="EMBL/GenBank/DDBJ databases">
        <title>Pervasive Adenine N6-methylation of Active Genes in Fungi.</title>
        <authorList>
            <consortium name="DOE Joint Genome Institute"/>
            <person name="Mondo S.J."/>
            <person name="Dannebaum R.O."/>
            <person name="Kuo R.C."/>
            <person name="Labutti K."/>
            <person name="Haridas S."/>
            <person name="Kuo A."/>
            <person name="Salamov A."/>
            <person name="Ahrendt S.R."/>
            <person name="Lipzen A."/>
            <person name="Sullivan W."/>
            <person name="Andreopoulos W.B."/>
            <person name="Clum A."/>
            <person name="Lindquist E."/>
            <person name="Daum C."/>
            <person name="Ramamoorthy G.K."/>
            <person name="Gryganskyi A."/>
            <person name="Culley D."/>
            <person name="Magnuson J.K."/>
            <person name="James T.Y."/>
            <person name="O'Malley M.A."/>
            <person name="Stajich J.E."/>
            <person name="Spatafora J.W."/>
            <person name="Visel A."/>
            <person name="Grigoriev I.V."/>
        </authorList>
    </citation>
    <scope>NUCLEOTIDE SEQUENCE [LARGE SCALE GENOMIC DNA]</scope>
    <source>
        <strain evidence="2 3">PL171</strain>
    </source>
</reference>